<dbReference type="RefSeq" id="XP_033689830.1">
    <property type="nucleotide sequence ID" value="XM_033819902.1"/>
</dbReference>
<organism evidence="2 3">
    <name type="scientific">Trematosphaeria pertusa</name>
    <dbReference type="NCBI Taxonomy" id="390896"/>
    <lineage>
        <taxon>Eukaryota</taxon>
        <taxon>Fungi</taxon>
        <taxon>Dikarya</taxon>
        <taxon>Ascomycota</taxon>
        <taxon>Pezizomycotina</taxon>
        <taxon>Dothideomycetes</taxon>
        <taxon>Pleosporomycetidae</taxon>
        <taxon>Pleosporales</taxon>
        <taxon>Massarineae</taxon>
        <taxon>Trematosphaeriaceae</taxon>
        <taxon>Trematosphaeria</taxon>
    </lineage>
</organism>
<feature type="compositionally biased region" description="Polar residues" evidence="1">
    <location>
        <begin position="1"/>
        <end position="12"/>
    </location>
</feature>
<reference evidence="2" key="1">
    <citation type="journal article" date="2020" name="Stud. Mycol.">
        <title>101 Dothideomycetes genomes: a test case for predicting lifestyles and emergence of pathogens.</title>
        <authorList>
            <person name="Haridas S."/>
            <person name="Albert R."/>
            <person name="Binder M."/>
            <person name="Bloem J."/>
            <person name="Labutti K."/>
            <person name="Salamov A."/>
            <person name="Andreopoulos B."/>
            <person name="Baker S."/>
            <person name="Barry K."/>
            <person name="Bills G."/>
            <person name="Bluhm B."/>
            <person name="Cannon C."/>
            <person name="Castanera R."/>
            <person name="Culley D."/>
            <person name="Daum C."/>
            <person name="Ezra D."/>
            <person name="Gonzalez J."/>
            <person name="Henrissat B."/>
            <person name="Kuo A."/>
            <person name="Liang C."/>
            <person name="Lipzen A."/>
            <person name="Lutzoni F."/>
            <person name="Magnuson J."/>
            <person name="Mondo S."/>
            <person name="Nolan M."/>
            <person name="Ohm R."/>
            <person name="Pangilinan J."/>
            <person name="Park H.-J."/>
            <person name="Ramirez L."/>
            <person name="Alfaro M."/>
            <person name="Sun H."/>
            <person name="Tritt A."/>
            <person name="Yoshinaga Y."/>
            <person name="Zwiers L.-H."/>
            <person name="Turgeon B."/>
            <person name="Goodwin S."/>
            <person name="Spatafora J."/>
            <person name="Crous P."/>
            <person name="Grigoriev I."/>
        </authorList>
    </citation>
    <scope>NUCLEOTIDE SEQUENCE</scope>
    <source>
        <strain evidence="2">CBS 122368</strain>
    </source>
</reference>
<feature type="region of interest" description="Disordered" evidence="1">
    <location>
        <begin position="1"/>
        <end position="70"/>
    </location>
</feature>
<keyword evidence="3" id="KW-1185">Reference proteome</keyword>
<evidence type="ECO:0000313" key="3">
    <source>
        <dbReference type="Proteomes" id="UP000800094"/>
    </source>
</evidence>
<name>A0A6A6IWT6_9PLEO</name>
<feature type="compositionally biased region" description="Low complexity" evidence="1">
    <location>
        <begin position="32"/>
        <end position="43"/>
    </location>
</feature>
<sequence>MLANTRMDSQQCWCADEASSPSAPVPHTATVPSQTCPQPSPTQLEPKKSTAQTGGHIRANTPGATSTRPPTYIFHLATRHLVMLADLTEPAPLRLLNRTAPSAN</sequence>
<dbReference type="AlphaFoldDB" id="A0A6A6IWT6"/>
<accession>A0A6A6IWT6</accession>
<dbReference type="GeneID" id="54573232"/>
<evidence type="ECO:0000313" key="2">
    <source>
        <dbReference type="EMBL" id="KAF2254826.1"/>
    </source>
</evidence>
<proteinExistence type="predicted"/>
<dbReference type="Proteomes" id="UP000800094">
    <property type="component" value="Unassembled WGS sequence"/>
</dbReference>
<dbReference type="EMBL" id="ML987190">
    <property type="protein sequence ID" value="KAF2254826.1"/>
    <property type="molecule type" value="Genomic_DNA"/>
</dbReference>
<gene>
    <name evidence="2" type="ORF">BU26DRAFT_146114</name>
</gene>
<protein>
    <submittedName>
        <fullName evidence="2">Uncharacterized protein</fullName>
    </submittedName>
</protein>
<evidence type="ECO:0000256" key="1">
    <source>
        <dbReference type="SAM" id="MobiDB-lite"/>
    </source>
</evidence>